<proteinExistence type="predicted"/>
<dbReference type="InterPro" id="IPR047964">
    <property type="entry name" value="EFR1-like"/>
</dbReference>
<gene>
    <name evidence="5" type="ORF">SAMN02746064_01185</name>
</gene>
<dbReference type="Gene3D" id="3.40.50.360">
    <property type="match status" value="1"/>
</dbReference>
<dbReference type="InterPro" id="IPR017900">
    <property type="entry name" value="4Fe4S_Fe_S_CS"/>
</dbReference>
<dbReference type="AlphaFoldDB" id="A0A1M4WBS0"/>
<dbReference type="OrthoDB" id="9813995at2"/>
<accession>A0A1M4WBS0</accession>
<dbReference type="RefSeq" id="WP_073270168.1">
    <property type="nucleotide sequence ID" value="NZ_FQTU01000007.1"/>
</dbReference>
<keyword evidence="1" id="KW-0479">Metal-binding</keyword>
<dbReference type="PROSITE" id="PS51379">
    <property type="entry name" value="4FE4S_FER_2"/>
    <property type="match status" value="1"/>
</dbReference>
<dbReference type="Pfam" id="PF13237">
    <property type="entry name" value="Fer4_10"/>
    <property type="match status" value="1"/>
</dbReference>
<evidence type="ECO:0000313" key="6">
    <source>
        <dbReference type="Proteomes" id="UP000184251"/>
    </source>
</evidence>
<keyword evidence="2" id="KW-0408">Iron</keyword>
<evidence type="ECO:0000256" key="3">
    <source>
        <dbReference type="ARBA" id="ARBA00023014"/>
    </source>
</evidence>
<evidence type="ECO:0000259" key="4">
    <source>
        <dbReference type="PROSITE" id="PS51379"/>
    </source>
</evidence>
<dbReference type="NCBIfam" id="NF038196">
    <property type="entry name" value="ferrodoxin_EFR1"/>
    <property type="match status" value="1"/>
</dbReference>
<dbReference type="GO" id="GO:0046872">
    <property type="term" value="F:metal ion binding"/>
    <property type="evidence" value="ECO:0007669"/>
    <property type="project" value="UniProtKB-KW"/>
</dbReference>
<name>A0A1M4WBS0_9FIRM</name>
<dbReference type="Gene3D" id="3.30.70.20">
    <property type="match status" value="1"/>
</dbReference>
<keyword evidence="3" id="KW-0411">Iron-sulfur</keyword>
<reference evidence="5 6" key="1">
    <citation type="submission" date="2016-11" db="EMBL/GenBank/DDBJ databases">
        <authorList>
            <person name="Jaros S."/>
            <person name="Januszkiewicz K."/>
            <person name="Wedrychowicz H."/>
        </authorList>
    </citation>
    <scope>NUCLEOTIDE SEQUENCE [LARGE SCALE GENOMIC DNA]</scope>
    <source>
        <strain evidence="5 6">DSM 14828</strain>
    </source>
</reference>
<organism evidence="5 6">
    <name type="scientific">Alkalibacter saccharofermentans DSM 14828</name>
    <dbReference type="NCBI Taxonomy" id="1120975"/>
    <lineage>
        <taxon>Bacteria</taxon>
        <taxon>Bacillati</taxon>
        <taxon>Bacillota</taxon>
        <taxon>Clostridia</taxon>
        <taxon>Eubacteriales</taxon>
        <taxon>Eubacteriaceae</taxon>
        <taxon>Alkalibacter</taxon>
    </lineage>
</organism>
<keyword evidence="6" id="KW-1185">Reference proteome</keyword>
<dbReference type="SUPFAM" id="SSF52218">
    <property type="entry name" value="Flavoproteins"/>
    <property type="match status" value="1"/>
</dbReference>
<dbReference type="STRING" id="1120975.SAMN02746064_01185"/>
<dbReference type="Proteomes" id="UP000184251">
    <property type="component" value="Unassembled WGS sequence"/>
</dbReference>
<feature type="domain" description="4Fe-4S ferredoxin-type" evidence="4">
    <location>
        <begin position="195"/>
        <end position="224"/>
    </location>
</feature>
<dbReference type="PROSITE" id="PS00198">
    <property type="entry name" value="4FE4S_FER_1"/>
    <property type="match status" value="2"/>
</dbReference>
<evidence type="ECO:0000313" key="5">
    <source>
        <dbReference type="EMBL" id="SHE78647.1"/>
    </source>
</evidence>
<dbReference type="GO" id="GO:0051536">
    <property type="term" value="F:iron-sulfur cluster binding"/>
    <property type="evidence" value="ECO:0007669"/>
    <property type="project" value="UniProtKB-KW"/>
</dbReference>
<sequence>MILLKKIVIFYFSGTGNTWWATGRLTEYLKGMGADVTFFSIEQVDTELSDRLIAGCGTVGFGYPIYGSDVPEIMKDFMKDLAPSGKDAFVYCTQWLWSGDGARVSAEFLSNKFRIKWAEHFAMPNNVSVSAIRLPYTNDKRRINKILKRADRRIKRLVLKIVSEKPFLRGFSAVSACSGYIQRGPFRYFFGRLRNDINVEIKKCNFCGYCVKLCPVSNLILDGNTVSTLGSCIMCLRCYSFCPRMAVTYMKKLHNPERGDPYRGPVDGFDPELMQ</sequence>
<protein>
    <recommendedName>
        <fullName evidence="4">4Fe-4S ferredoxin-type domain-containing protein</fullName>
    </recommendedName>
</protein>
<dbReference type="InterPro" id="IPR017896">
    <property type="entry name" value="4Fe4S_Fe-S-bd"/>
</dbReference>
<evidence type="ECO:0000256" key="2">
    <source>
        <dbReference type="ARBA" id="ARBA00023004"/>
    </source>
</evidence>
<dbReference type="InterPro" id="IPR029039">
    <property type="entry name" value="Flavoprotein-like_sf"/>
</dbReference>
<dbReference type="EMBL" id="FQTU01000007">
    <property type="protein sequence ID" value="SHE78647.1"/>
    <property type="molecule type" value="Genomic_DNA"/>
</dbReference>
<evidence type="ECO:0000256" key="1">
    <source>
        <dbReference type="ARBA" id="ARBA00022723"/>
    </source>
</evidence>
<dbReference type="SUPFAM" id="SSF54862">
    <property type="entry name" value="4Fe-4S ferredoxins"/>
    <property type="match status" value="1"/>
</dbReference>